<dbReference type="AlphaFoldDB" id="A0A9W4GSG7"/>
<protein>
    <submittedName>
        <fullName evidence="3">DDE superfamily endonuclease</fullName>
    </submittedName>
</protein>
<keyword evidence="3" id="KW-0378">Hydrolase</keyword>
<keyword evidence="4" id="KW-1185">Reference proteome</keyword>
<keyword evidence="3" id="KW-0540">Nuclease</keyword>
<dbReference type="InterPro" id="IPR038721">
    <property type="entry name" value="IS701-like_DDE_dom"/>
</dbReference>
<comment type="caution">
    <text evidence="3">The sequence shown here is derived from an EMBL/GenBank/DDBJ whole genome shotgun (WGS) entry which is preliminary data.</text>
</comment>
<evidence type="ECO:0000313" key="3">
    <source>
        <dbReference type="EMBL" id="CAG6394730.1"/>
    </source>
</evidence>
<evidence type="ECO:0000259" key="2">
    <source>
        <dbReference type="Pfam" id="PF13546"/>
    </source>
</evidence>
<dbReference type="EMBL" id="CAJSLV010000058">
    <property type="protein sequence ID" value="CAG6394730.1"/>
    <property type="molecule type" value="Genomic_DNA"/>
</dbReference>
<evidence type="ECO:0000313" key="4">
    <source>
        <dbReference type="Proteomes" id="UP001152519"/>
    </source>
</evidence>
<dbReference type="Proteomes" id="UP001152519">
    <property type="component" value="Unassembled WGS sequence"/>
</dbReference>
<dbReference type="GO" id="GO:0004519">
    <property type="term" value="F:endonuclease activity"/>
    <property type="evidence" value="ECO:0007669"/>
    <property type="project" value="UniProtKB-KW"/>
</dbReference>
<feature type="domain" description="Transposase IS701-like DDE" evidence="2">
    <location>
        <begin position="23"/>
        <end position="129"/>
    </location>
</feature>
<evidence type="ECO:0000256" key="1">
    <source>
        <dbReference type="SAM" id="MobiDB-lite"/>
    </source>
</evidence>
<organism evidence="3 4">
    <name type="scientific">Actinacidiphila cocklensis</name>
    <dbReference type="NCBI Taxonomy" id="887465"/>
    <lineage>
        <taxon>Bacteria</taxon>
        <taxon>Bacillati</taxon>
        <taxon>Actinomycetota</taxon>
        <taxon>Actinomycetes</taxon>
        <taxon>Kitasatosporales</taxon>
        <taxon>Streptomycetaceae</taxon>
        <taxon>Actinacidiphila</taxon>
    </lineage>
</organism>
<gene>
    <name evidence="3" type="ORF">SCOCK_290066</name>
</gene>
<dbReference type="Pfam" id="PF13546">
    <property type="entry name" value="DDE_5"/>
    <property type="match status" value="1"/>
</dbReference>
<proteinExistence type="predicted"/>
<feature type="region of interest" description="Disordered" evidence="1">
    <location>
        <begin position="141"/>
        <end position="160"/>
    </location>
</feature>
<keyword evidence="3" id="KW-0255">Endonuclease</keyword>
<reference evidence="3" key="1">
    <citation type="submission" date="2021-05" db="EMBL/GenBank/DDBJ databases">
        <authorList>
            <person name="Arsene-Ploetze F."/>
        </authorList>
    </citation>
    <scope>NUCLEOTIDE SEQUENCE</scope>
    <source>
        <strain evidence="3">DSM 42138</strain>
    </source>
</reference>
<name>A0A9W4GSG7_9ACTN</name>
<sequence>MMSLAPAGPAESALDVLSHFRVQFYDCLYKRADALLELTDAVLCADGQVKALVELSLAAEHRRGHGAMYDAVNYGWLEPRRLRRLLAATPLPRAGRRRIVLAVGVSNWLRPDAPTSPDLLFCHVYGRGRSADQLRWKQDAPRGQPCWTRSAWVRPTTPPQ</sequence>
<accession>A0A9W4GSG7</accession>